<dbReference type="SUPFAM" id="SSF52266">
    <property type="entry name" value="SGNH hydrolase"/>
    <property type="match status" value="1"/>
</dbReference>
<protein>
    <recommendedName>
        <fullName evidence="1">GSCFA domain-containing protein</fullName>
    </recommendedName>
</protein>
<feature type="domain" description="GSCFA" evidence="1">
    <location>
        <begin position="23"/>
        <end position="258"/>
    </location>
</feature>
<sequence>MIKHKTTIELEPAAFSIKYEDHLMSMGSCFAQNIAQKLQDIFYNVSINPFGTLYNPISIRNSLGLLLNKYEFQEEDLFFHNGLWNSFQHHSSFSSTSIEDTLEQINIELIKARTRLKKSHTLLITLGTAWVHELRKDNKVVSNCHKLPANRFKRKRLSVQEIVDSLGPLFDYLKESNPALNIILTVSPIRHLKDGFTENQISKSTLLLATQELVQKARYIHYFPAYEIMMDDLRDYRYYADDLVHPSNLAVEYIWEAFSKCYLEEQEDALRKNIRKLQNAMQHRSFNPSSNGHQKFVQQQIKNIQKIKTKIPALNLEAAQNHFLNQLLK</sequence>
<evidence type="ECO:0000259" key="1">
    <source>
        <dbReference type="Pfam" id="PF08885"/>
    </source>
</evidence>
<dbReference type="InterPro" id="IPR014982">
    <property type="entry name" value="GSCFA"/>
</dbReference>
<dbReference type="InterPro" id="IPR036514">
    <property type="entry name" value="SGNH_hydro_sf"/>
</dbReference>
<dbReference type="Gene3D" id="3.40.50.1110">
    <property type="entry name" value="SGNH hydrolase"/>
    <property type="match status" value="1"/>
</dbReference>
<proteinExistence type="predicted"/>
<accession>A0A6S6UJJ2</accession>
<evidence type="ECO:0000313" key="2">
    <source>
        <dbReference type="EMBL" id="CAA6829877.1"/>
    </source>
</evidence>
<dbReference type="EMBL" id="CACVAQ010000523">
    <property type="protein sequence ID" value="CAA6829877.1"/>
    <property type="molecule type" value="Genomic_DNA"/>
</dbReference>
<name>A0A6S6UJJ2_9BACT</name>
<reference evidence="2" key="1">
    <citation type="submission" date="2020-01" db="EMBL/GenBank/DDBJ databases">
        <authorList>
            <person name="Meier V. D."/>
            <person name="Meier V D."/>
        </authorList>
    </citation>
    <scope>NUCLEOTIDE SEQUENCE</scope>
    <source>
        <strain evidence="2">HLG_WM_MAG_10</strain>
    </source>
</reference>
<dbReference type="Pfam" id="PF08885">
    <property type="entry name" value="GSCFA"/>
    <property type="match status" value="1"/>
</dbReference>
<dbReference type="GO" id="GO:0016788">
    <property type="term" value="F:hydrolase activity, acting on ester bonds"/>
    <property type="evidence" value="ECO:0007669"/>
    <property type="project" value="UniProtKB-ARBA"/>
</dbReference>
<gene>
    <name evidence="2" type="ORF">HELGO_WM25818</name>
</gene>
<organism evidence="2">
    <name type="scientific">uncultured Aureispira sp</name>
    <dbReference type="NCBI Taxonomy" id="1331704"/>
    <lineage>
        <taxon>Bacteria</taxon>
        <taxon>Pseudomonadati</taxon>
        <taxon>Bacteroidota</taxon>
        <taxon>Saprospiria</taxon>
        <taxon>Saprospirales</taxon>
        <taxon>Saprospiraceae</taxon>
        <taxon>Aureispira</taxon>
        <taxon>environmental samples</taxon>
    </lineage>
</organism>
<dbReference type="AlphaFoldDB" id="A0A6S6UJJ2"/>